<dbReference type="Pfam" id="PF07714">
    <property type="entry name" value="PK_Tyr_Ser-Thr"/>
    <property type="match status" value="1"/>
</dbReference>
<dbReference type="GO" id="GO:0004672">
    <property type="term" value="F:protein kinase activity"/>
    <property type="evidence" value="ECO:0007669"/>
    <property type="project" value="InterPro"/>
</dbReference>
<name>A0A498KGR3_MALDO</name>
<dbReference type="InterPro" id="IPR013210">
    <property type="entry name" value="LRR_N_plant-typ"/>
</dbReference>
<dbReference type="PANTHER" id="PTHR48007">
    <property type="entry name" value="LEUCINE-RICH REPEAT RECEPTOR-LIKE PROTEIN KINASE PXC1"/>
    <property type="match status" value="1"/>
</dbReference>
<evidence type="ECO:0000256" key="1">
    <source>
        <dbReference type="ARBA" id="ARBA00004167"/>
    </source>
</evidence>
<accession>A0A498KGR3</accession>
<dbReference type="GO" id="GO:0016020">
    <property type="term" value="C:membrane"/>
    <property type="evidence" value="ECO:0007669"/>
    <property type="project" value="UniProtKB-SubCell"/>
</dbReference>
<dbReference type="SUPFAM" id="SSF52058">
    <property type="entry name" value="L domain-like"/>
    <property type="match status" value="1"/>
</dbReference>
<dbReference type="Gene3D" id="3.80.10.10">
    <property type="entry name" value="Ribonuclease Inhibitor"/>
    <property type="match status" value="2"/>
</dbReference>
<dbReference type="FunFam" id="3.80.10.10:FF:000562">
    <property type="entry name" value="Protein NSP-INTERACTING KINASE 2"/>
    <property type="match status" value="1"/>
</dbReference>
<evidence type="ECO:0000256" key="6">
    <source>
        <dbReference type="ARBA" id="ARBA00022989"/>
    </source>
</evidence>
<evidence type="ECO:0000256" key="9">
    <source>
        <dbReference type="SAM" id="Phobius"/>
    </source>
</evidence>
<feature type="domain" description="Protein kinase" evidence="11">
    <location>
        <begin position="410"/>
        <end position="679"/>
    </location>
</feature>
<protein>
    <recommendedName>
        <fullName evidence="11">Protein kinase domain-containing protein</fullName>
    </recommendedName>
</protein>
<dbReference type="PANTHER" id="PTHR48007:SF65">
    <property type="entry name" value="OS01G0577600 PROTEIN"/>
    <property type="match status" value="1"/>
</dbReference>
<evidence type="ECO:0000256" key="2">
    <source>
        <dbReference type="ARBA" id="ARBA00022614"/>
    </source>
</evidence>
<dbReference type="InterPro" id="IPR001611">
    <property type="entry name" value="Leu-rich_rpt"/>
</dbReference>
<feature type="region of interest" description="Disordered" evidence="8">
    <location>
        <begin position="263"/>
        <end position="290"/>
    </location>
</feature>
<feature type="signal peptide" evidence="10">
    <location>
        <begin position="1"/>
        <end position="20"/>
    </location>
</feature>
<organism evidence="12 13">
    <name type="scientific">Malus domestica</name>
    <name type="common">Apple</name>
    <name type="synonym">Pyrus malus</name>
    <dbReference type="NCBI Taxonomy" id="3750"/>
    <lineage>
        <taxon>Eukaryota</taxon>
        <taxon>Viridiplantae</taxon>
        <taxon>Streptophyta</taxon>
        <taxon>Embryophyta</taxon>
        <taxon>Tracheophyta</taxon>
        <taxon>Spermatophyta</taxon>
        <taxon>Magnoliopsida</taxon>
        <taxon>eudicotyledons</taxon>
        <taxon>Gunneridae</taxon>
        <taxon>Pentapetalae</taxon>
        <taxon>rosids</taxon>
        <taxon>fabids</taxon>
        <taxon>Rosales</taxon>
        <taxon>Rosaceae</taxon>
        <taxon>Amygdaloideae</taxon>
        <taxon>Maleae</taxon>
        <taxon>Malus</taxon>
    </lineage>
</organism>
<reference evidence="12 13" key="1">
    <citation type="submission" date="2018-10" db="EMBL/GenBank/DDBJ databases">
        <title>A high-quality apple genome assembly.</title>
        <authorList>
            <person name="Hu J."/>
        </authorList>
    </citation>
    <scope>NUCLEOTIDE SEQUENCE [LARGE SCALE GENOMIC DNA]</scope>
    <source>
        <strain evidence="13">cv. HFTH1</strain>
        <tissue evidence="12">Young leaf</tissue>
    </source>
</reference>
<dbReference type="Gene3D" id="1.10.510.10">
    <property type="entry name" value="Transferase(Phosphotransferase) domain 1"/>
    <property type="match status" value="1"/>
</dbReference>
<evidence type="ECO:0000256" key="3">
    <source>
        <dbReference type="ARBA" id="ARBA00022692"/>
    </source>
</evidence>
<evidence type="ECO:0000256" key="7">
    <source>
        <dbReference type="ARBA" id="ARBA00023136"/>
    </source>
</evidence>
<dbReference type="GO" id="GO:0005524">
    <property type="term" value="F:ATP binding"/>
    <property type="evidence" value="ECO:0007669"/>
    <property type="project" value="InterPro"/>
</dbReference>
<dbReference type="Pfam" id="PF08263">
    <property type="entry name" value="LRRNT_2"/>
    <property type="match status" value="1"/>
</dbReference>
<dbReference type="InterPro" id="IPR032675">
    <property type="entry name" value="LRR_dom_sf"/>
</dbReference>
<evidence type="ECO:0000259" key="11">
    <source>
        <dbReference type="PROSITE" id="PS50011"/>
    </source>
</evidence>
<keyword evidence="5" id="KW-0677">Repeat</keyword>
<dbReference type="Proteomes" id="UP000290289">
    <property type="component" value="Chromosome 2"/>
</dbReference>
<dbReference type="Pfam" id="PF13855">
    <property type="entry name" value="LRR_8"/>
    <property type="match status" value="1"/>
</dbReference>
<dbReference type="EMBL" id="RDQH01000328">
    <property type="protein sequence ID" value="RXI06878.1"/>
    <property type="molecule type" value="Genomic_DNA"/>
</dbReference>
<dbReference type="PROSITE" id="PS50011">
    <property type="entry name" value="PROTEIN_KINASE_DOM"/>
    <property type="match status" value="1"/>
</dbReference>
<keyword evidence="13" id="KW-1185">Reference proteome</keyword>
<dbReference type="SUPFAM" id="SSF56112">
    <property type="entry name" value="Protein kinase-like (PK-like)"/>
    <property type="match status" value="1"/>
</dbReference>
<dbReference type="FunFam" id="3.80.10.10:FF:000129">
    <property type="entry name" value="Leucine-rich repeat receptor-like kinase"/>
    <property type="match status" value="1"/>
</dbReference>
<feature type="compositionally biased region" description="Polar residues" evidence="8">
    <location>
        <begin position="263"/>
        <end position="275"/>
    </location>
</feature>
<dbReference type="InterPro" id="IPR011009">
    <property type="entry name" value="Kinase-like_dom_sf"/>
</dbReference>
<dbReference type="FunFam" id="3.30.200.20:FF:000371">
    <property type="entry name" value="Protein NSP-INTERACTING KINASE 2"/>
    <property type="match status" value="1"/>
</dbReference>
<keyword evidence="3 9" id="KW-0812">Transmembrane</keyword>
<evidence type="ECO:0000313" key="13">
    <source>
        <dbReference type="Proteomes" id="UP000290289"/>
    </source>
</evidence>
<sequence length="681" mass="74012">MHCFPLSVLLVLLLLPPSLSSLTELPALMAMKASLDPQNQFLTSWTPHADPCGGAFEGVACNEQGRVTNISLQGKGLWGQIPPTVGGLKSLTGLYLHFNALSGKIPKQLAGLNQLADLYLNVNNLSGAIPREIGKMPNLQVLQLCYNKLTGGIPTQLGQLKRLSVLAVQSNQLTGAIPASLGELGTLTRLDLSFNSLFGPIPARLADAPMLEVLDVRTNILSGNVPPALKRLNEGFLYQNNPSLCGVGFSGLELCTATNTRNPNIPQPFEPSNLSAKDPDSSTAKEIPKSANIHSNCSQTRCSEASKSSQIGIIFGVIGVIVALTVSGLFLFFWCRRQKQKIGSTFDSSDSRLSTDQAKEVYKKSVSPLINLEYSNGWDPLAKGGSGYSQEVLESFMINLEEVERATQSFSEVNLLRKSNFSAIYKGILRDGSVVAINCISKTSCKPDEAEFLKGMKILTSLKHENLVRLRGFCCSKGRGEWFLIYDFIPNDSLLQYLDIKDGSGEVLEWSTRVSIINGIAKGIGYLHGNVGNKPAIVHQTISAEKVLIDSHYNPLLSDSGLHKLLADDIVFSMLKASAAMGYLAPEYTTTGRSTVKSDIYAFGMIVFQILSGKRKITQVARQGAEAGRFEDFMDANLEGNFSESEASKLGRLALLCMHESPIYRPSMENVVKELSEFICV</sequence>
<evidence type="ECO:0000256" key="8">
    <source>
        <dbReference type="SAM" id="MobiDB-lite"/>
    </source>
</evidence>
<keyword evidence="6 9" id="KW-1133">Transmembrane helix</keyword>
<dbReference type="CDD" id="cd12087">
    <property type="entry name" value="TM_EGFR-like"/>
    <property type="match status" value="1"/>
</dbReference>
<dbReference type="Gene3D" id="3.30.200.20">
    <property type="entry name" value="Phosphorylase Kinase, domain 1"/>
    <property type="match status" value="1"/>
</dbReference>
<feature type="transmembrane region" description="Helical" evidence="9">
    <location>
        <begin position="311"/>
        <end position="334"/>
    </location>
</feature>
<keyword evidence="7 9" id="KW-0472">Membrane</keyword>
<comment type="caution">
    <text evidence="12">The sequence shown here is derived from an EMBL/GenBank/DDBJ whole genome shotgun (WGS) entry which is preliminary data.</text>
</comment>
<dbReference type="InterPro" id="IPR001245">
    <property type="entry name" value="Ser-Thr/Tyr_kinase_cat_dom"/>
</dbReference>
<gene>
    <name evidence="12" type="ORF">DVH24_026014</name>
</gene>
<feature type="chain" id="PRO_5019781509" description="Protein kinase domain-containing protein" evidence="10">
    <location>
        <begin position="21"/>
        <end position="681"/>
    </location>
</feature>
<evidence type="ECO:0000256" key="10">
    <source>
        <dbReference type="SAM" id="SignalP"/>
    </source>
</evidence>
<dbReference type="FunFam" id="1.10.510.10:FF:000513">
    <property type="entry name" value="Protein NSP-INTERACTING KINASE 2"/>
    <property type="match status" value="1"/>
</dbReference>
<keyword evidence="4 10" id="KW-0732">Signal</keyword>
<evidence type="ECO:0000256" key="5">
    <source>
        <dbReference type="ARBA" id="ARBA00022737"/>
    </source>
</evidence>
<comment type="subcellular location">
    <subcellularLocation>
        <location evidence="1">Membrane</location>
        <topology evidence="1">Single-pass membrane protein</topology>
    </subcellularLocation>
</comment>
<dbReference type="InterPro" id="IPR046959">
    <property type="entry name" value="PRK1-6/SRF4-like"/>
</dbReference>
<evidence type="ECO:0000256" key="4">
    <source>
        <dbReference type="ARBA" id="ARBA00022729"/>
    </source>
</evidence>
<keyword evidence="2" id="KW-0433">Leucine-rich repeat</keyword>
<dbReference type="InterPro" id="IPR000719">
    <property type="entry name" value="Prot_kinase_dom"/>
</dbReference>
<proteinExistence type="predicted"/>
<dbReference type="AlphaFoldDB" id="A0A498KGR3"/>
<evidence type="ECO:0000313" key="12">
    <source>
        <dbReference type="EMBL" id="RXI06878.1"/>
    </source>
</evidence>